<feature type="transmembrane region" description="Helical" evidence="6">
    <location>
        <begin position="299"/>
        <end position="319"/>
    </location>
</feature>
<keyword evidence="9" id="KW-1185">Reference proteome</keyword>
<dbReference type="STRING" id="1123291.SAMN04490355_101878"/>
<dbReference type="Pfam" id="PF07690">
    <property type="entry name" value="MFS_1"/>
    <property type="match status" value="1"/>
</dbReference>
<keyword evidence="5 6" id="KW-0472">Membrane</keyword>
<dbReference type="Gene3D" id="1.20.1250.20">
    <property type="entry name" value="MFS general substrate transporter like domains"/>
    <property type="match status" value="2"/>
</dbReference>
<dbReference type="Proteomes" id="UP000199520">
    <property type="component" value="Unassembled WGS sequence"/>
</dbReference>
<accession>A0A1I4KN09</accession>
<evidence type="ECO:0000313" key="8">
    <source>
        <dbReference type="EMBL" id="SFL79926.1"/>
    </source>
</evidence>
<dbReference type="GO" id="GO:0022857">
    <property type="term" value="F:transmembrane transporter activity"/>
    <property type="evidence" value="ECO:0007669"/>
    <property type="project" value="InterPro"/>
</dbReference>
<keyword evidence="3 6" id="KW-0812">Transmembrane</keyword>
<feature type="transmembrane region" description="Helical" evidence="6">
    <location>
        <begin position="357"/>
        <end position="380"/>
    </location>
</feature>
<dbReference type="GO" id="GO:0005886">
    <property type="term" value="C:plasma membrane"/>
    <property type="evidence" value="ECO:0007669"/>
    <property type="project" value="UniProtKB-SubCell"/>
</dbReference>
<dbReference type="InterPro" id="IPR011701">
    <property type="entry name" value="MFS"/>
</dbReference>
<feature type="transmembrane region" description="Helical" evidence="6">
    <location>
        <begin position="275"/>
        <end position="293"/>
    </location>
</feature>
<evidence type="ECO:0000256" key="6">
    <source>
        <dbReference type="SAM" id="Phobius"/>
    </source>
</evidence>
<feature type="domain" description="Major facilitator superfamily (MFS) profile" evidence="7">
    <location>
        <begin position="12"/>
        <end position="385"/>
    </location>
</feature>
<evidence type="ECO:0000313" key="9">
    <source>
        <dbReference type="Proteomes" id="UP000199520"/>
    </source>
</evidence>
<feature type="transmembrane region" description="Helical" evidence="6">
    <location>
        <begin position="136"/>
        <end position="160"/>
    </location>
</feature>
<feature type="transmembrane region" description="Helical" evidence="6">
    <location>
        <begin position="209"/>
        <end position="237"/>
    </location>
</feature>
<dbReference type="AlphaFoldDB" id="A0A1I4KN09"/>
<reference evidence="9" key="1">
    <citation type="submission" date="2016-10" db="EMBL/GenBank/DDBJ databases">
        <authorList>
            <person name="Varghese N."/>
            <person name="Submissions S."/>
        </authorList>
    </citation>
    <scope>NUCLEOTIDE SEQUENCE [LARGE SCALE GENOMIC DNA]</scope>
    <source>
        <strain evidence="9">DSM 13327</strain>
    </source>
</reference>
<comment type="subcellular location">
    <subcellularLocation>
        <location evidence="1">Cell membrane</location>
        <topology evidence="1">Multi-pass membrane protein</topology>
    </subcellularLocation>
</comment>
<proteinExistence type="predicted"/>
<dbReference type="InterPro" id="IPR036259">
    <property type="entry name" value="MFS_trans_sf"/>
</dbReference>
<dbReference type="PROSITE" id="PS50850">
    <property type="entry name" value="MFS"/>
    <property type="match status" value="1"/>
</dbReference>
<keyword evidence="4 6" id="KW-1133">Transmembrane helix</keyword>
<feature type="transmembrane region" description="Helical" evidence="6">
    <location>
        <begin position="166"/>
        <end position="188"/>
    </location>
</feature>
<evidence type="ECO:0000256" key="4">
    <source>
        <dbReference type="ARBA" id="ARBA00022989"/>
    </source>
</evidence>
<name>A0A1I4KN09_9FIRM</name>
<gene>
    <name evidence="8" type="ORF">SAMN04490355_101878</name>
</gene>
<sequence length="396" mass="41804">MLFSIVSKFPKALWIVAIAHGVTDLSSGALLVALPFLKAKFSLTYAQVSAIALMQNLTSSASQPLFGYFSDRNPRPWLMPAGCLLSGVAMLASLWAPYYYLTLVFTAIAGLGMAAFHPEAAKTASQLSGKAKGKGVSLFAVGGNAGFAVGSLLLATLLYGGFSIKVLLYILPYALLGIPLIQMTRKLIRPEGKKPGSLKSFRSSINWPLLSLLGMVLSRSTVAAGISTFVPLYYVSYLHGSEIYASSLLTVYLATSAFGTLMGGAMSDRYGSKRVMIYSILPISLLLYLFPIAGDIGAFVVLSLASILLSATFTSSLILAQRMMPNNVGMASGLTIGLSVGLGAMGVLALGKVADVWGMPLIFTVLACLPIIGFVLTLFVKEPEEVAPGLTVQISK</sequence>
<dbReference type="EMBL" id="FOTS01000018">
    <property type="protein sequence ID" value="SFL79926.1"/>
    <property type="molecule type" value="Genomic_DNA"/>
</dbReference>
<feature type="transmembrane region" description="Helical" evidence="6">
    <location>
        <begin position="243"/>
        <end position="263"/>
    </location>
</feature>
<dbReference type="CDD" id="cd17478">
    <property type="entry name" value="MFS_FsR"/>
    <property type="match status" value="1"/>
</dbReference>
<evidence type="ECO:0000259" key="7">
    <source>
        <dbReference type="PROSITE" id="PS50850"/>
    </source>
</evidence>
<feature type="transmembrane region" description="Helical" evidence="6">
    <location>
        <begin position="76"/>
        <end position="92"/>
    </location>
</feature>
<evidence type="ECO:0000256" key="3">
    <source>
        <dbReference type="ARBA" id="ARBA00022692"/>
    </source>
</evidence>
<feature type="transmembrane region" description="Helical" evidence="6">
    <location>
        <begin position="12"/>
        <end position="37"/>
    </location>
</feature>
<evidence type="ECO:0000256" key="1">
    <source>
        <dbReference type="ARBA" id="ARBA00004651"/>
    </source>
</evidence>
<feature type="transmembrane region" description="Helical" evidence="6">
    <location>
        <begin position="331"/>
        <end position="351"/>
    </location>
</feature>
<dbReference type="SUPFAM" id="SSF103473">
    <property type="entry name" value="MFS general substrate transporter"/>
    <property type="match status" value="1"/>
</dbReference>
<dbReference type="PANTHER" id="PTHR43129:SF1">
    <property type="entry name" value="FOSMIDOMYCIN RESISTANCE PROTEIN"/>
    <property type="match status" value="1"/>
</dbReference>
<feature type="transmembrane region" description="Helical" evidence="6">
    <location>
        <begin position="98"/>
        <end position="116"/>
    </location>
</feature>
<protein>
    <submittedName>
        <fullName evidence="8">MFS transporter, FSR family, fosmidomycin resistance protein</fullName>
    </submittedName>
</protein>
<dbReference type="InterPro" id="IPR020846">
    <property type="entry name" value="MFS_dom"/>
</dbReference>
<organism evidence="8 9">
    <name type="scientific">Pelosinus propionicus DSM 13327</name>
    <dbReference type="NCBI Taxonomy" id="1123291"/>
    <lineage>
        <taxon>Bacteria</taxon>
        <taxon>Bacillati</taxon>
        <taxon>Bacillota</taxon>
        <taxon>Negativicutes</taxon>
        <taxon>Selenomonadales</taxon>
        <taxon>Sporomusaceae</taxon>
        <taxon>Pelosinus</taxon>
    </lineage>
</organism>
<evidence type="ECO:0000256" key="2">
    <source>
        <dbReference type="ARBA" id="ARBA00022448"/>
    </source>
</evidence>
<dbReference type="PANTHER" id="PTHR43129">
    <property type="entry name" value="FOSMIDOMYCIN RESISTANCE PROTEIN"/>
    <property type="match status" value="1"/>
</dbReference>
<evidence type="ECO:0000256" key="5">
    <source>
        <dbReference type="ARBA" id="ARBA00023136"/>
    </source>
</evidence>
<keyword evidence="2" id="KW-0813">Transport</keyword>